<dbReference type="InterPro" id="IPR003593">
    <property type="entry name" value="AAA+_ATPase"/>
</dbReference>
<dbReference type="Pfam" id="PF00005">
    <property type="entry name" value="ABC_tran"/>
    <property type="match status" value="2"/>
</dbReference>
<dbReference type="GeneID" id="100890089"/>
<dbReference type="Gene3D" id="3.40.50.300">
    <property type="entry name" value="P-loop containing nucleotide triphosphate hydrolases"/>
    <property type="match status" value="2"/>
</dbReference>
<accession>A0A7M7NMK9</accession>
<evidence type="ECO:0000256" key="2">
    <source>
        <dbReference type="ARBA" id="ARBA00008869"/>
    </source>
</evidence>
<protein>
    <recommendedName>
        <fullName evidence="11">ABC transporter domain-containing protein</fullName>
    </recommendedName>
</protein>
<dbReference type="FunFam" id="3.40.50.300:FF:000298">
    <property type="entry name" value="ATP-binding cassette sub-family A member 12"/>
    <property type="match status" value="1"/>
</dbReference>
<keyword evidence="5" id="KW-0677">Repeat</keyword>
<evidence type="ECO:0000256" key="9">
    <source>
        <dbReference type="ARBA" id="ARBA00023136"/>
    </source>
</evidence>
<evidence type="ECO:0000256" key="7">
    <source>
        <dbReference type="ARBA" id="ARBA00022840"/>
    </source>
</evidence>
<evidence type="ECO:0000256" key="4">
    <source>
        <dbReference type="ARBA" id="ARBA00022692"/>
    </source>
</evidence>
<feature type="transmembrane region" description="Helical" evidence="10">
    <location>
        <begin position="4627"/>
        <end position="4649"/>
    </location>
</feature>
<feature type="transmembrane region" description="Helical" evidence="10">
    <location>
        <begin position="3666"/>
        <end position="3692"/>
    </location>
</feature>
<dbReference type="GO" id="GO:0005524">
    <property type="term" value="F:ATP binding"/>
    <property type="evidence" value="ECO:0007669"/>
    <property type="project" value="UniProtKB-KW"/>
</dbReference>
<reference evidence="12" key="2">
    <citation type="submission" date="2021-01" db="UniProtKB">
        <authorList>
            <consortium name="EnsemblMetazoa"/>
        </authorList>
    </citation>
    <scope>IDENTIFICATION</scope>
</reference>
<evidence type="ECO:0000259" key="11">
    <source>
        <dbReference type="PROSITE" id="PS50893"/>
    </source>
</evidence>
<feature type="domain" description="ABC transporter" evidence="11">
    <location>
        <begin position="4889"/>
        <end position="5113"/>
    </location>
</feature>
<evidence type="ECO:0000313" key="13">
    <source>
        <dbReference type="Proteomes" id="UP000007110"/>
    </source>
</evidence>
<dbReference type="GO" id="GO:0006869">
    <property type="term" value="P:lipid transport"/>
    <property type="evidence" value="ECO:0000318"/>
    <property type="project" value="GO_Central"/>
</dbReference>
<dbReference type="Pfam" id="PF12698">
    <property type="entry name" value="ABC2_membrane_3"/>
    <property type="match status" value="2"/>
</dbReference>
<dbReference type="GO" id="GO:0140359">
    <property type="term" value="F:ABC-type transporter activity"/>
    <property type="evidence" value="ECO:0007669"/>
    <property type="project" value="InterPro"/>
</dbReference>
<evidence type="ECO:0000256" key="3">
    <source>
        <dbReference type="ARBA" id="ARBA00022448"/>
    </source>
</evidence>
<feature type="transmembrane region" description="Helical" evidence="10">
    <location>
        <begin position="3746"/>
        <end position="3767"/>
    </location>
</feature>
<dbReference type="GO" id="GO:0016020">
    <property type="term" value="C:membrane"/>
    <property type="evidence" value="ECO:0007669"/>
    <property type="project" value="UniProtKB-SubCell"/>
</dbReference>
<name>A0A7M7NMK9_STRPU</name>
<feature type="transmembrane region" description="Helical" evidence="10">
    <location>
        <begin position="3808"/>
        <end position="3829"/>
    </location>
</feature>
<evidence type="ECO:0000256" key="5">
    <source>
        <dbReference type="ARBA" id="ARBA00022737"/>
    </source>
</evidence>
<evidence type="ECO:0000313" key="12">
    <source>
        <dbReference type="EnsemblMetazoa" id="XP_030838882"/>
    </source>
</evidence>
<evidence type="ECO:0000256" key="8">
    <source>
        <dbReference type="ARBA" id="ARBA00022989"/>
    </source>
</evidence>
<dbReference type="GO" id="GO:0042626">
    <property type="term" value="F:ATPase-coupled transmembrane transporter activity"/>
    <property type="evidence" value="ECO:0000318"/>
    <property type="project" value="GO_Central"/>
</dbReference>
<reference evidence="13" key="1">
    <citation type="submission" date="2015-02" db="EMBL/GenBank/DDBJ databases">
        <title>Genome sequencing for Strongylocentrotus purpuratus.</title>
        <authorList>
            <person name="Murali S."/>
            <person name="Liu Y."/>
            <person name="Vee V."/>
            <person name="English A."/>
            <person name="Wang M."/>
            <person name="Skinner E."/>
            <person name="Han Y."/>
            <person name="Muzny D.M."/>
            <person name="Worley K.C."/>
            <person name="Gibbs R.A."/>
        </authorList>
    </citation>
    <scope>NUCLEOTIDE SEQUENCE</scope>
</reference>
<comment type="subcellular location">
    <subcellularLocation>
        <location evidence="1">Membrane</location>
        <topology evidence="1">Multi-pass membrane protein</topology>
    </subcellularLocation>
</comment>
<dbReference type="PROSITE" id="PS00211">
    <property type="entry name" value="ABC_TRANSPORTER_1"/>
    <property type="match status" value="1"/>
</dbReference>
<dbReference type="Pfam" id="PF23321">
    <property type="entry name" value="R1_ABCA1"/>
    <property type="match status" value="1"/>
</dbReference>
<sequence>MLVPNATALEFLLAQHTPFSRDLIDAFIYTPINPTKLIELAISDNWNTTLCTEEGLRMLFVLPEGLNVTNLQGALCSVDFQKTLTELLENGAIENIISVIIDQLYLSIIPELTLPDFDLTALTDLIPRIISGVRTGNMQNIGQYFESLNSLTVMFSNETWYQDTIRQLQFMDFITKTFADKIIMLEGRSITFPELGNLLANSSEIQRILLDDYSVSFGIVEAMMTLSLQPEKLISFFNMSNPFVTLCATGQFSSFFYSPLNPEFDISSLEQAVCKIDFEQLVMEFKDLVSFDEILEQIQLSASTNQTGPYNWTAAYVTDERLTQAISQLTVNPPQLTLDEVWVNKTLETLISLGDRLNKAQERLSGVSPSDISSSFDSLAEILEQGIMANQSWAIEMASSLRTINGVLGYTNNKLWPLPGRNITLQDLLPPDIATYIESTSDLTPDVIALLLHSSVNTASLLVANATWLDALCSDAQSLPLMLQLPPDVDVDAAHQAICYIDYDQWTDSYEQEIQSILIEVESGKEVNFTSITENFQKLSLGIQTLIENPPTLLKYNEEWFQSIILRTGAILQTTFNDTRFYTDPNSISLLLNEMWNQIAVSDPSLLIQARMNDYFTQIILDNLKMFPGRTYTFPKLDELFGDTTYVRELLSHSDIAPEIIDTFMILAVDQQKIVYLASTPNVFVELCQTGQFSTFFQLPPDSPTDITLVEDAFCKTNLTLVLAELDQKFKFSETATKFQRIISSDPTLPPFNQTAASLRMIELSNLITALIETPPTVTVDLVWWENVYNRSEVIVMQWLQRLTEQAMNGSSVPGLELVLAQLGTLDIPGFDVDQFEMWIGQTQHIPTLITQLLSGQATNVSTAVIVPILQELFPDPDLMRELLNSTGLPQDVIEVFLQMRLQLTKWLPMLTSPDPLTAVCEGGLFKDIFILANTSIDIQSIDIQSIEDQICSLNLTDINGLLSELFTSDLDAVVLELVKVFYQVPGLDLQTALNVSREISAIISNLISDPTNFELNPMSIIELLQSLDIPGLNETSVQDWLKQVQLMQYINDVIADLLASNNGTEFAIPTFNELFPDPTIVVQLLTDLGVPNDVTEAFLYMAVQADQWTEIWMKPDPLQAVCNTSLFQDIFTQTLNSSIDIQTIQATLCSLNLSDIDALLNDIFNANGMIVQLVQVFYQVPDFDLQTALNVSREISAIISNLISDPTNFELNPMSIIELLQSLDIRGLNETSVQDWLKQAQLMQYINDVIADLLASNNGTEFAIPTFNELFPDPTVVVQLLTDLGVPNDITEAFLYMAVQADQWTEIWMKPDPLQAVCNTSLFQDIFTQTLNSSIDIQTIQATLCSLNLSDIDALLNDIFEANSMIVQLVQIFYQVPDFDLQTALNVSREISEIISNLISNPANFELDPQSIIKLLQSLRVPGLNETWVQDWLNQVQLTQYANDIIGWLASGNGTEFAIPTFNELFPDPTIVVQLLTDLGVPYDITEAFLYMAVQADQWTEIWMKPDPLQAVCNTSLFQDIFTQTLNSSIDIQTIQATLCSLNLSDIDALLNDIFKTNGMIVQLVQVFYQVPDFDLQTALNVSQEISAIISNLISNPAKFELDPQSIIELLQSLDVPGLNETWVQDWLKQVQLMQYINDVFADLLASNNGTEFAIPTFNDLFPDPTIIVQLLTDLGVPDDITEAFLYMAVQADQWTEIWMKPDPLQAVCDTSLFQDIFTQTLNSSVDIQTIQATLCSLNLSDIDALLNDVFKANGVIVQLVQVFYQVPGFDLQTALNISQEISAIISKLISDPTNFELNPQSIIELLQSLDIPGLNETLVQDWLKQAQLMQYINDVIADLLASNNGTEFAIPTFNELFSDPTIVVQLLTDLGVPSDITEAFLYMAVQADQWTEIWMKPDPLQAVCDTSLFQDIFTQTLNSAIDIQTIQATLCSLNLSDIDALLNDIFKANGMIVQISILLFNDPTMDWATAWNISIYFSQMFDELFQNPPMIEQDIKQLTLSLFSELESMLRMYGVWDEAEHYLKYVEFYLQVVGHHLGNSNNFLKDLFDPTVSLDTLVRYVGMSPEEIRTALLGDVTDISFLAELYYGDGDWNYLFYCDDKEQFESNYNTTNDGFLDLFAVREAFCSLNISEFFETAKNIYGFDFLRLAELESIRSRNGSSPGLDIESLVDVATDIAQMITDLANLPSMLTKDLDLDFFLMRLTNLSNAIDEQDYEQLIALLGELAPLLRSPDIVYQIQASLMSSSDILSWFESIDSTDPVTWLERIEGALNETLLWHTILPALNFVDLLIEVDLDALNPLGYKYYDLITNETALQQYLTDLLGLAPEYAEAITLSGVKDVLVLADHHLSGTWESTYCVTVDSANGTDLNLTAVYSLLCNLDREQFFESLNTLMGIDVLRLTQWIGDVTNPERGVVQRFDWQTLVGNVQSHIDTLTGLTSIGQIGGVNVTQVENLIQKLQQGIEQFDYEVLIEQMEILNQILYLNGEWDNIKGYINAVTNIVEWINPQLENAHANNVTLSELITHHATVLQNLYYALGSDLFPQLITALVNPQQAMTLNTHDDIETVVCDADSFNELLKPTLYSDTNSLQTSLCSHLMSGHPTIANDLMTHFNIAPLEHEITVLATNNFDLGFQDQDIDMRRMVNEFEKLSNGLILITIRDVMNHAGLNITMLPTIDNLDDILMMVSGSLTSTLPALPLWDEVFYPILGRLDLAMIMVEDLFFSLPDREAEIQTVLDNDTIVNAAIPVILTEVPKVIMAWNEVMEQPLQIPVLSKLIIELLKGSFEGISELDPSFLSDFLTPGNSTNGSSTAVFDLIVSLNTMLVTDFGQQLLDVFRIRENAERLDIITDFDSKDLPPFDAAFIGRSKDFVEKAMDCAANPDGCIVDLQAPPTLDLLVKLIEIPNQLPEGSLESLGDVFVILAPVVEDLFQQLGNGTGEFGNSLNLVFSFLRTVFESNKVPLTDVLSIFEFEEALLNGSSIYQFLKENTDLTEIDLLTLRNSSINATVLFKLFDLGVKDSVNLPCNEALLDDLLLDVDSTLKEEILKGLCSNGTLIAVEFFRTNIDLKTVIDLINKNAGQTFPEFLLETFNAIGNLSEVDYEALGEFVAIVLPALFDDGVPTISDLDTLAENINITIRALRSVDALLTLTEGLFKDFPTYRDVQQLIRTLLDNIYVLELLAEIPDLTVNNILKDERVLQDFLVENTALQQSEARDITYATFNLEELFLTEITKLLEKLCDPDYLSTILIFSNQTNATILADTMCGLSGDQVATLIETALPFIDVSAIVNVSYLADSFGGAFSISNETISQVMQSIESLEAVTMALPALQEAIASFNDDPAIERLREMAELGFFTGEEISAVTQEIVCGSTSLRKRRATEDFIRTFEDATITENKDDFCVNIFSSIVDGIDGRLVWAYLKPIVAGSILYSPDIAPVRRIIEKANRTFENIALTQRFAKVWLRSEGDLGTALDPDTLTATMTLLENSYVQGLLEDQYGINSDMFTDVLSGNLTSMDPGQIQTLNLLAELVSNLTTCFNLNRFIGYDNEAAMVEDARSFDKDNTLLAALAFDIPADATELPAHIKYKIRMDSDNTPPTDMLRDIFLTRSSANDFVFDLRYLRGYIMLQDMVEGSIVSLQASPDIQPPGVYLQMTPYPCYLNDEFSAIFTLVLPLVMTISFVVLIGVMTHQLVYEKERGIEELMKVMGLPAGANWWAWFISNSLLLVLLSCVVVIIMTYGNILPMTDWSLLLVFILDYFFSLIMFCYLASAVFQRASIASLASILVYLIFYLPYIAIFASESLLDALWKLIVPCIFFPSTFSIGCLVISQFENMGVGAQWHLIWNNALDEEISSMAFVLIALAVDGAVYLILGWYIKTLFPGKYGVPRKWYFPLQPSFWCPCSISKKHDMQQYINSAFDPESGVALTSQDPVVEEDPSNHPVGIAILNLTKVYRSCFKEEKVAVDSLSLNFFEGQVTAVLGHNGAGKTTTINIITGLFPATSGKVYLQGVNVSKKAMSTRENLGVCVQHNALYENLTVREHMAMTGRVKGLRGKALDDDIYNLLQDVGLLKKSEERVKNLSGGMKRKLSVAMAFVGHSTIIILDEPTSGVDPHARRAIWNLIMKQKTGRTIVLCTHFMDEADILGDRIAILDQGHLRCCGSPAFLKSRFSSGYRLSLAKEATSGGGTPTDHGAEDFKTEAVPNIYDTMRTATSDVPSTSSGIATDPGSSFDTSNVTDFIQARIPSARLQDDIGTELVYVLPVDSGEREKFQELFEDLDSSLGELCIKSYGISDTTLKEVFLKVSTGTSRSVDEEAGILKNNNWSLRKGGQTFSIATGITHEDKPYQPYGHLVKAGRASDKNSVLLSAWGMLIKRLHFVRRDWQGLIWTILMPVVLVALAIGFSQLSQLDPENPRQLTPAMFNPNSYAFFSDESEGEIGQRLTDALINPPGLGTTCMADADQKDLYPCVESNAHLIDQLYNYNLSLLAEVPEDQCRCTETGFGQECEADAGGIPPPTWLTDTQVFLQDISVKEDKDRYLLDTQLQFRNSRFGGVSWFDDMESNQTQAKAWYNNRAYHAMPTFLNVMNNIILRATVNNNSHEYGITAYNHPLKLSKQDLGINIWLDAAKTFGIVIVIVAALVLIPSAFSMFLVNENINGSKRLHYVSGVGTLTYWLTNLFWDMLSFCIPVGLMLLVFYIFDFRGLILTSNVGAFVALVFLYGFAIMCQIYILIPFFKESGTAFIFLFCLLLLAAVITNLPNFLVLVNAVSEREKQVFEILNYVFLVFSPYCLSSGLLALIQNQALADIYQAFGMEEGIYEDPFVFLKWHFIALAAEGGLAFLILLIVDAVRNSACSSCLDPNVDNLLPGYHDNEDVREEMEMVNRGGSKEDTLVLTEVRKVYRGPGRQKIVAVNDLCLAVSKGECFGLLGVNGAGKTSTFRMIVEDLSPTEGTIKKRAKSIGYCPQENAMYPQLTGEELLYCYARMKGINSSGMSKAIEEICQELGMEKYLRRRISTYSGGMKRSLAVAVALLGRPELILMDEPTTGMDPITKQRVLNSIVNVVRDNRSVILTSHSMEECEAVCTRLAIMVNGQFCCLGSPQHVKNRHGNGYSLVVRGQKMGKTDMSLITEFVHRSFPGAELKEHHHNVVRFQLPPHNITVATIFGIMEREKSTLNLEDYSVSQTTLDEVFVNFAKKQTDGLEDETSSTASAHEVSIINRAFEPDQDLDVDVFPKNTKSAATHL</sequence>
<dbReference type="GO" id="GO:0016887">
    <property type="term" value="F:ATP hydrolysis activity"/>
    <property type="evidence" value="ECO:0007669"/>
    <property type="project" value="InterPro"/>
</dbReference>
<feature type="transmembrane region" description="Helical" evidence="10">
    <location>
        <begin position="4708"/>
        <end position="4732"/>
    </location>
</feature>
<dbReference type="InterPro" id="IPR003439">
    <property type="entry name" value="ABC_transporter-like_ATP-bd"/>
</dbReference>
<feature type="transmembrane region" description="Helical" evidence="10">
    <location>
        <begin position="4675"/>
        <end position="4696"/>
    </location>
</feature>
<dbReference type="InterPro" id="IPR013525">
    <property type="entry name" value="ABC2_TM"/>
</dbReference>
<dbReference type="PROSITE" id="PS50893">
    <property type="entry name" value="ABC_TRANSPORTER_2"/>
    <property type="match status" value="2"/>
</dbReference>
<dbReference type="Proteomes" id="UP000007110">
    <property type="component" value="Unassembled WGS sequence"/>
</dbReference>
<keyword evidence="8 10" id="KW-1133">Transmembrane helix</keyword>
<organism evidence="12 13">
    <name type="scientific">Strongylocentrotus purpuratus</name>
    <name type="common">Purple sea urchin</name>
    <dbReference type="NCBI Taxonomy" id="7668"/>
    <lineage>
        <taxon>Eukaryota</taxon>
        <taxon>Metazoa</taxon>
        <taxon>Echinodermata</taxon>
        <taxon>Eleutherozoa</taxon>
        <taxon>Echinozoa</taxon>
        <taxon>Echinoidea</taxon>
        <taxon>Euechinoidea</taxon>
        <taxon>Echinacea</taxon>
        <taxon>Camarodonta</taxon>
        <taxon>Echinidea</taxon>
        <taxon>Strongylocentrotidae</taxon>
        <taxon>Strongylocentrotus</taxon>
    </lineage>
</organism>
<feature type="transmembrane region" description="Helical" evidence="10">
    <location>
        <begin position="3774"/>
        <end position="3796"/>
    </location>
</feature>
<proteinExistence type="inferred from homology"/>
<dbReference type="FunFam" id="3.40.50.300:FF:000335">
    <property type="entry name" value="ATP binding cassette subfamily A member 5"/>
    <property type="match status" value="1"/>
</dbReference>
<evidence type="ECO:0000256" key="10">
    <source>
        <dbReference type="SAM" id="Phobius"/>
    </source>
</evidence>
<evidence type="ECO:0000256" key="6">
    <source>
        <dbReference type="ARBA" id="ARBA00022741"/>
    </source>
</evidence>
<dbReference type="InterPro" id="IPR017871">
    <property type="entry name" value="ABC_transporter-like_CS"/>
</dbReference>
<keyword evidence="9 10" id="KW-0472">Membrane</keyword>
<keyword evidence="6" id="KW-0547">Nucleotide-binding</keyword>
<dbReference type="InterPro" id="IPR027417">
    <property type="entry name" value="P-loop_NTPase"/>
</dbReference>
<dbReference type="CDD" id="cd03263">
    <property type="entry name" value="ABC_subfamily_A"/>
    <property type="match status" value="2"/>
</dbReference>
<dbReference type="InParanoid" id="A0A7M7NMK9"/>
<dbReference type="InterPro" id="IPR056264">
    <property type="entry name" value="R2_ABCA1-4-like"/>
</dbReference>
<feature type="domain" description="ABC transporter" evidence="11">
    <location>
        <begin position="3945"/>
        <end position="4176"/>
    </location>
</feature>
<dbReference type="EnsemblMetazoa" id="XM_030983022">
    <property type="protein sequence ID" value="XP_030838882"/>
    <property type="gene ID" value="LOC100890089"/>
</dbReference>
<dbReference type="PANTHER" id="PTHR19229:SF250">
    <property type="entry name" value="ABC TRANSPORTER DOMAIN-CONTAINING PROTEIN-RELATED"/>
    <property type="match status" value="1"/>
</dbReference>
<dbReference type="SMART" id="SM00382">
    <property type="entry name" value="AAA"/>
    <property type="match status" value="2"/>
</dbReference>
<feature type="transmembrane region" description="Helical" evidence="10">
    <location>
        <begin position="4738"/>
        <end position="4763"/>
    </location>
</feature>
<keyword evidence="7" id="KW-0067">ATP-binding</keyword>
<dbReference type="InterPro" id="IPR026082">
    <property type="entry name" value="ABCA"/>
</dbReference>
<keyword evidence="3" id="KW-0813">Transport</keyword>
<feature type="transmembrane region" description="Helical" evidence="10">
    <location>
        <begin position="3713"/>
        <end position="3740"/>
    </location>
</feature>
<dbReference type="GO" id="GO:0005319">
    <property type="term" value="F:lipid transporter activity"/>
    <property type="evidence" value="ECO:0000318"/>
    <property type="project" value="GO_Central"/>
</dbReference>
<feature type="transmembrane region" description="Helical" evidence="10">
    <location>
        <begin position="4382"/>
        <end position="4403"/>
    </location>
</feature>
<dbReference type="SUPFAM" id="SSF52540">
    <property type="entry name" value="P-loop containing nucleoside triphosphate hydrolases"/>
    <property type="match status" value="2"/>
</dbReference>
<feature type="transmembrane region" description="Helical" evidence="10">
    <location>
        <begin position="3850"/>
        <end position="3874"/>
    </location>
</feature>
<dbReference type="RefSeq" id="XP_030838882.1">
    <property type="nucleotide sequence ID" value="XM_030983022.1"/>
</dbReference>
<keyword evidence="4 10" id="KW-0812">Transmembrane</keyword>
<feature type="transmembrane region" description="Helical" evidence="10">
    <location>
        <begin position="4775"/>
        <end position="4796"/>
    </location>
</feature>
<keyword evidence="13" id="KW-1185">Reference proteome</keyword>
<evidence type="ECO:0000256" key="1">
    <source>
        <dbReference type="ARBA" id="ARBA00004141"/>
    </source>
</evidence>
<feature type="transmembrane region" description="Helical" evidence="10">
    <location>
        <begin position="4824"/>
        <end position="4843"/>
    </location>
</feature>
<comment type="similarity">
    <text evidence="2">Belongs to the ABC transporter superfamily. ABCA family.</text>
</comment>
<dbReference type="PANTHER" id="PTHR19229">
    <property type="entry name" value="ATP-BINDING CASSETTE TRANSPORTER SUBFAMILY A ABCA"/>
    <property type="match status" value="1"/>
</dbReference>